<name>A0AAU9X6M0_9CNID</name>
<sequence>IKIDIRSEGCNDPGKTPNTCGRAYIKVNDVEHAKQGRGHNVVVVDAVTGKELQCWYLNAVFFFNNTKTMNIIILILGVESFKISTDQQQAFSKCSWKFGTFNNFFFYFSKIVLVAVQDEGSKYVKTAFDALTRMGGYDLGFLDYRGSYALVGHPGDQKPSYVTQVQSKSGQGPSVISMTVPLTIMGPSIKIDIRSEGCNDPEITPNTCGRAYIKVNDVEHAKQGRGHNVVVVDAVTGIVEQSVRFDTHGNSDAGNQLKDFLNKISGDKIVLVAVQDEGSKYVKTAFDALTRMGGYDLGFLDYRGSYALVGHPGDQKPSYVTQVQSKSGQGPSVISMTVPLTISRLCNC</sequence>
<dbReference type="PROSITE" id="PS52031">
    <property type="entry name" value="GG_LECTIN"/>
    <property type="match status" value="1"/>
</dbReference>
<gene>
    <name evidence="2" type="ORF">PMEA_00018360</name>
</gene>
<accession>A0AAU9X6M0</accession>
<feature type="domain" description="ILEI/PANDER" evidence="1">
    <location>
        <begin position="37"/>
        <end position="155"/>
    </location>
</feature>
<keyword evidence="3" id="KW-1185">Reference proteome</keyword>
<dbReference type="PANTHER" id="PTHR15535">
    <property type="entry name" value="TRANSMEMBRANE PROTEIN 2-RELATED"/>
    <property type="match status" value="1"/>
</dbReference>
<dbReference type="InterPro" id="IPR039477">
    <property type="entry name" value="ILEI/PANDER_dom"/>
</dbReference>
<dbReference type="Pfam" id="PF15711">
    <property type="entry name" value="ILEI"/>
    <property type="match status" value="2"/>
</dbReference>
<proteinExistence type="predicted"/>
<dbReference type="AlphaFoldDB" id="A0AAU9X6M0"/>
<dbReference type="InterPro" id="IPR052252">
    <property type="entry name" value="CEMIP/CEMIP2"/>
</dbReference>
<organism evidence="2 3">
    <name type="scientific">Pocillopora meandrina</name>
    <dbReference type="NCBI Taxonomy" id="46732"/>
    <lineage>
        <taxon>Eukaryota</taxon>
        <taxon>Metazoa</taxon>
        <taxon>Cnidaria</taxon>
        <taxon>Anthozoa</taxon>
        <taxon>Hexacorallia</taxon>
        <taxon>Scleractinia</taxon>
        <taxon>Astrocoeniina</taxon>
        <taxon>Pocilloporidae</taxon>
        <taxon>Pocillopora</taxon>
    </lineage>
</organism>
<feature type="domain" description="ILEI/PANDER" evidence="1">
    <location>
        <begin position="225"/>
        <end position="313"/>
    </location>
</feature>
<comment type="caution">
    <text evidence="2">The sequence shown here is derived from an EMBL/GenBank/DDBJ whole genome shotgun (WGS) entry which is preliminary data.</text>
</comment>
<dbReference type="EMBL" id="CALNXJ010000032">
    <property type="protein sequence ID" value="CAH3138298.1"/>
    <property type="molecule type" value="Genomic_DNA"/>
</dbReference>
<evidence type="ECO:0000313" key="2">
    <source>
        <dbReference type="EMBL" id="CAH3138298.1"/>
    </source>
</evidence>
<evidence type="ECO:0000259" key="1">
    <source>
        <dbReference type="Pfam" id="PF15711"/>
    </source>
</evidence>
<evidence type="ECO:0000313" key="3">
    <source>
        <dbReference type="Proteomes" id="UP001159428"/>
    </source>
</evidence>
<feature type="non-terminal residue" evidence="2">
    <location>
        <position position="1"/>
    </location>
</feature>
<reference evidence="2 3" key="1">
    <citation type="submission" date="2022-05" db="EMBL/GenBank/DDBJ databases">
        <authorList>
            <consortium name="Genoscope - CEA"/>
            <person name="William W."/>
        </authorList>
    </citation>
    <scope>NUCLEOTIDE SEQUENCE [LARGE SCALE GENOMIC DNA]</scope>
</reference>
<protein>
    <recommendedName>
        <fullName evidence="1">ILEI/PANDER domain-containing protein</fullName>
    </recommendedName>
</protein>
<dbReference type="PANTHER" id="PTHR15535:SF17">
    <property type="entry name" value="TRANSMEMBRANE PROTEIN"/>
    <property type="match status" value="1"/>
</dbReference>
<dbReference type="Proteomes" id="UP001159428">
    <property type="component" value="Unassembled WGS sequence"/>
</dbReference>